<dbReference type="Proteomes" id="UP001189429">
    <property type="component" value="Unassembled WGS sequence"/>
</dbReference>
<feature type="non-terminal residue" evidence="8">
    <location>
        <position position="1"/>
    </location>
</feature>
<feature type="domain" description="Polycystin cation channel PKD1/PKD2" evidence="7">
    <location>
        <begin position="367"/>
        <end position="517"/>
    </location>
</feature>
<dbReference type="EMBL" id="CAUYUJ010015141">
    <property type="protein sequence ID" value="CAK0850362.1"/>
    <property type="molecule type" value="Genomic_DNA"/>
</dbReference>
<comment type="subcellular location">
    <subcellularLocation>
        <location evidence="1">Membrane</location>
        <topology evidence="1">Multi-pass membrane protein</topology>
    </subcellularLocation>
</comment>
<dbReference type="PANTHER" id="PTHR10877:SF183">
    <property type="entry name" value="AT14535P-RELATED"/>
    <property type="match status" value="1"/>
</dbReference>
<reference evidence="8" key="1">
    <citation type="submission" date="2023-10" db="EMBL/GenBank/DDBJ databases">
        <authorList>
            <person name="Chen Y."/>
            <person name="Shah S."/>
            <person name="Dougan E. K."/>
            <person name="Thang M."/>
            <person name="Chan C."/>
        </authorList>
    </citation>
    <scope>NUCLEOTIDE SEQUENCE [LARGE SCALE GENOMIC DNA]</scope>
</reference>
<dbReference type="InterPro" id="IPR051223">
    <property type="entry name" value="Polycystin"/>
</dbReference>
<evidence type="ECO:0000256" key="2">
    <source>
        <dbReference type="ARBA" id="ARBA00022692"/>
    </source>
</evidence>
<evidence type="ECO:0000256" key="4">
    <source>
        <dbReference type="ARBA" id="ARBA00023136"/>
    </source>
</evidence>
<dbReference type="Gene3D" id="1.10.287.70">
    <property type="match status" value="1"/>
</dbReference>
<proteinExistence type="predicted"/>
<protein>
    <recommendedName>
        <fullName evidence="7">Polycystin cation channel PKD1/PKD2 domain-containing protein</fullName>
    </recommendedName>
</protein>
<gene>
    <name evidence="8" type="ORF">PCOR1329_LOCUS42784</name>
</gene>
<feature type="transmembrane region" description="Helical" evidence="6">
    <location>
        <begin position="419"/>
        <end position="441"/>
    </location>
</feature>
<evidence type="ECO:0000256" key="3">
    <source>
        <dbReference type="ARBA" id="ARBA00022989"/>
    </source>
</evidence>
<dbReference type="Pfam" id="PF08016">
    <property type="entry name" value="PKD_channel"/>
    <property type="match status" value="1"/>
</dbReference>
<name>A0ABN9TWS9_9DINO</name>
<keyword evidence="9" id="KW-1185">Reference proteome</keyword>
<accession>A0ABN9TWS9</accession>
<keyword evidence="2 6" id="KW-0812">Transmembrane</keyword>
<feature type="transmembrane region" description="Helical" evidence="6">
    <location>
        <begin position="489"/>
        <end position="511"/>
    </location>
</feature>
<dbReference type="InterPro" id="IPR013122">
    <property type="entry name" value="PKD1_2_channel"/>
</dbReference>
<keyword evidence="4 6" id="KW-0472">Membrane</keyword>
<dbReference type="PANTHER" id="PTHR10877">
    <property type="entry name" value="POLYCYSTIN FAMILY MEMBER"/>
    <property type="match status" value="1"/>
</dbReference>
<evidence type="ECO:0000259" key="7">
    <source>
        <dbReference type="Pfam" id="PF08016"/>
    </source>
</evidence>
<evidence type="ECO:0000256" key="5">
    <source>
        <dbReference type="SAM" id="MobiDB-lite"/>
    </source>
</evidence>
<evidence type="ECO:0000256" key="1">
    <source>
        <dbReference type="ARBA" id="ARBA00004141"/>
    </source>
</evidence>
<sequence>ENANFAFTGSFPFEHGRMGFKNIHDVNSVGDFWSWLNLGLLPLFFPERGTWDVSESRVNVAAHCQSFKSSLQAAAWPESSLAGTKDATNMHGTFLRPGGVQCPEGGDGPERPKSVYGEEQVAPYLFHNEIVVGMRMQQEYTPEVKCPDSAERFRGELFGGECLDFGPYKLQPELSTILQGDRELLDHPNGRTVYLPTRTPLTTLLNITRQLENEVWFSPKTRKINLLYTTYNPSYNTMTGTFLFFVLTRSGHIFKVVEPITVVMDAYPTWGSYVPDLVWFLCIVKLGAAEFIEISQFWREFGAWEGTARYASPLNLIDWLNVCYALVIVILWGLQISAINGLHTMLLLANPDTPGSFGSEAAMGAYFDQVESVCLGQTSLRRILAFYPLVIISGFMKPFSAQPRLGVMTRTLSAAAVDIAHFFFVFSVVFGMYSIMGMVLFGEELVEFATLPRAITSTFHCLLGNLVGQEQLPDDEFPMARAGQLEAALWLWSFCWIINLIMLNMLLAIVMDTYASVVSNMPADAETLTSQAVEIATRLWHQVKWKYAPLEKILSVVDPITLDDGPEKDDDDDVDVPTLIRDCDDRNLSLPTAQAIAVVEVRTAGEPGRRAIHVGDDEDGEDRRDGDQGAAADRRGEQRLAECERRPFRRR</sequence>
<comment type="caution">
    <text evidence="8">The sequence shown here is derived from an EMBL/GenBank/DDBJ whole genome shotgun (WGS) entry which is preliminary data.</text>
</comment>
<feature type="region of interest" description="Disordered" evidence="5">
    <location>
        <begin position="607"/>
        <end position="651"/>
    </location>
</feature>
<evidence type="ECO:0000256" key="6">
    <source>
        <dbReference type="SAM" id="Phobius"/>
    </source>
</evidence>
<feature type="transmembrane region" description="Helical" evidence="6">
    <location>
        <begin position="319"/>
        <end position="339"/>
    </location>
</feature>
<organism evidence="8 9">
    <name type="scientific">Prorocentrum cordatum</name>
    <dbReference type="NCBI Taxonomy" id="2364126"/>
    <lineage>
        <taxon>Eukaryota</taxon>
        <taxon>Sar</taxon>
        <taxon>Alveolata</taxon>
        <taxon>Dinophyceae</taxon>
        <taxon>Prorocentrales</taxon>
        <taxon>Prorocentraceae</taxon>
        <taxon>Prorocentrum</taxon>
    </lineage>
</organism>
<keyword evidence="3 6" id="KW-1133">Transmembrane helix</keyword>
<evidence type="ECO:0000313" key="9">
    <source>
        <dbReference type="Proteomes" id="UP001189429"/>
    </source>
</evidence>
<evidence type="ECO:0000313" key="8">
    <source>
        <dbReference type="EMBL" id="CAK0850362.1"/>
    </source>
</evidence>